<accession>A0ABC8UHR8</accession>
<dbReference type="FunFam" id="2.40.70.10:FF:000120">
    <property type="entry name" value="Aspartic proteinase nepenthesin-2"/>
    <property type="match status" value="1"/>
</dbReference>
<evidence type="ECO:0000259" key="8">
    <source>
        <dbReference type="PROSITE" id="PS51379"/>
    </source>
</evidence>
<dbReference type="InterPro" id="IPR001461">
    <property type="entry name" value="Aspartic_peptidase_A1"/>
</dbReference>
<dbReference type="Gene3D" id="2.40.70.10">
    <property type="entry name" value="Acid Proteases"/>
    <property type="match status" value="2"/>
</dbReference>
<feature type="chain" id="PRO_5044777665" description="Aspartyl protease" evidence="7">
    <location>
        <begin position="23"/>
        <end position="460"/>
    </location>
</feature>
<evidence type="ECO:0000256" key="1">
    <source>
        <dbReference type="ARBA" id="ARBA00007447"/>
    </source>
</evidence>
<dbReference type="GO" id="GO:0004190">
    <property type="term" value="F:aspartic-type endopeptidase activity"/>
    <property type="evidence" value="ECO:0007669"/>
    <property type="project" value="UniProtKB-KW"/>
</dbReference>
<dbReference type="PANTHER" id="PTHR47967">
    <property type="entry name" value="OS07G0603500 PROTEIN-RELATED"/>
    <property type="match status" value="1"/>
</dbReference>
<dbReference type="PROSITE" id="PS51767">
    <property type="entry name" value="PEPTIDASE_A1"/>
    <property type="match status" value="1"/>
</dbReference>
<dbReference type="InterPro" id="IPR033121">
    <property type="entry name" value="PEPTIDASE_A1"/>
</dbReference>
<dbReference type="InterPro" id="IPR032861">
    <property type="entry name" value="TAXi_N"/>
</dbReference>
<keyword evidence="3" id="KW-0064">Aspartyl protease</keyword>
<feature type="domain" description="4Fe-4S ferredoxin-type" evidence="8">
    <location>
        <begin position="156"/>
        <end position="188"/>
    </location>
</feature>
<sequence length="460" mass="50648">MATLSLFFYLISLLSLLTFSSSSTSPDTITISLSPFTRTPHSNLWQRLNRLVSSSLSRTHLIKHPHKNNSLTKTSVFPESYGGYSIPLSFGTPPQTLSFVMDTGSSLTWFPCTQRYDCFQCNFPNINPKNISTFFPKRSSSAKLLGCRNEKCGLIFGPDVNSRCRGCDGSSGNCTQTCPVYLVQYGSGATTGFLLSEKLVFPDKIVSDFVVGCSLFSSQQPSGIAGFGRGPESLPAQMGLKRFSYCLVSHSFDGSPVSSDLVLVGGSDSGDGKSRNVSYTPFRKNRITPNSIFREYYYVTLRKITVGGVNVKVPYSFLVPGSDGNGGTMVDSGTTFTSMDEEAYELVTQAFEKQMAHYSRNADVENQSGLRPCFDISGKKPLFYPKLIFHFKGGAKMDLPMADYFSFEGSSAVCMTIVSNGADSRAFGPSIVIGNYQQQNFYMEYDLENERLGFRKQICK</sequence>
<keyword evidence="11" id="KW-1185">Reference proteome</keyword>
<dbReference type="InterPro" id="IPR032799">
    <property type="entry name" value="TAXi_C"/>
</dbReference>
<name>A0ABC8UHR8_9AQUA</name>
<evidence type="ECO:0000256" key="2">
    <source>
        <dbReference type="ARBA" id="ARBA00022670"/>
    </source>
</evidence>
<evidence type="ECO:0000313" key="11">
    <source>
        <dbReference type="Proteomes" id="UP001642360"/>
    </source>
</evidence>
<evidence type="ECO:0000313" key="10">
    <source>
        <dbReference type="EMBL" id="CAK9180587.1"/>
    </source>
</evidence>
<dbReference type="SUPFAM" id="SSF50630">
    <property type="entry name" value="Acid proteases"/>
    <property type="match status" value="1"/>
</dbReference>
<protein>
    <recommendedName>
        <fullName evidence="12">Aspartyl protease</fullName>
    </recommendedName>
</protein>
<evidence type="ECO:0000256" key="6">
    <source>
        <dbReference type="PIRSR" id="PIRSR601461-1"/>
    </source>
</evidence>
<dbReference type="Proteomes" id="UP001642360">
    <property type="component" value="Unassembled WGS sequence"/>
</dbReference>
<dbReference type="PRINTS" id="PR00792">
    <property type="entry name" value="PEPSIN"/>
</dbReference>
<reference evidence="10 11" key="1">
    <citation type="submission" date="2024-02" db="EMBL/GenBank/DDBJ databases">
        <authorList>
            <person name="Vignale AGUSTIN F."/>
            <person name="Sosa J E."/>
            <person name="Modenutti C."/>
        </authorList>
    </citation>
    <scope>NUCLEOTIDE SEQUENCE [LARGE SCALE GENOMIC DNA]</scope>
</reference>
<dbReference type="Pfam" id="PF14543">
    <property type="entry name" value="TAXi_N"/>
    <property type="match status" value="1"/>
</dbReference>
<dbReference type="PROSITE" id="PS51379">
    <property type="entry name" value="4FE4S_FER_2"/>
    <property type="match status" value="1"/>
</dbReference>
<evidence type="ECO:0000256" key="5">
    <source>
        <dbReference type="ARBA" id="ARBA00023180"/>
    </source>
</evidence>
<dbReference type="PANTHER" id="PTHR47967:SF36">
    <property type="entry name" value="PEPTIDASE A1 DOMAIN-CONTAINING PROTEIN"/>
    <property type="match status" value="1"/>
</dbReference>
<evidence type="ECO:0000259" key="9">
    <source>
        <dbReference type="PROSITE" id="PS51767"/>
    </source>
</evidence>
<dbReference type="InterPro" id="IPR021109">
    <property type="entry name" value="Peptidase_aspartic_dom_sf"/>
</dbReference>
<dbReference type="FunFam" id="2.40.70.10:FF:000034">
    <property type="entry name" value="Aspartyl protease family protein"/>
    <property type="match status" value="1"/>
</dbReference>
<keyword evidence="5" id="KW-0325">Glycoprotein</keyword>
<keyword evidence="4" id="KW-0378">Hydrolase</keyword>
<feature type="active site" evidence="6">
    <location>
        <position position="102"/>
    </location>
</feature>
<dbReference type="EMBL" id="CAUOFW020007769">
    <property type="protein sequence ID" value="CAK9180587.1"/>
    <property type="molecule type" value="Genomic_DNA"/>
</dbReference>
<comment type="similarity">
    <text evidence="1">Belongs to the peptidase A1 family.</text>
</comment>
<dbReference type="CDD" id="cd05476">
    <property type="entry name" value="pepsin_A_like_plant"/>
    <property type="match status" value="1"/>
</dbReference>
<organism evidence="10 11">
    <name type="scientific">Ilex paraguariensis</name>
    <name type="common">yerba mate</name>
    <dbReference type="NCBI Taxonomy" id="185542"/>
    <lineage>
        <taxon>Eukaryota</taxon>
        <taxon>Viridiplantae</taxon>
        <taxon>Streptophyta</taxon>
        <taxon>Embryophyta</taxon>
        <taxon>Tracheophyta</taxon>
        <taxon>Spermatophyta</taxon>
        <taxon>Magnoliopsida</taxon>
        <taxon>eudicotyledons</taxon>
        <taxon>Gunneridae</taxon>
        <taxon>Pentapetalae</taxon>
        <taxon>asterids</taxon>
        <taxon>campanulids</taxon>
        <taxon>Aquifoliales</taxon>
        <taxon>Aquifoliaceae</taxon>
        <taxon>Ilex</taxon>
    </lineage>
</organism>
<evidence type="ECO:0000256" key="7">
    <source>
        <dbReference type="SAM" id="SignalP"/>
    </source>
</evidence>
<keyword evidence="7" id="KW-0732">Signal</keyword>
<feature type="signal peptide" evidence="7">
    <location>
        <begin position="1"/>
        <end position="22"/>
    </location>
</feature>
<evidence type="ECO:0008006" key="12">
    <source>
        <dbReference type="Google" id="ProtNLM"/>
    </source>
</evidence>
<dbReference type="InterPro" id="IPR017896">
    <property type="entry name" value="4Fe4S_Fe-S-bd"/>
</dbReference>
<evidence type="ECO:0000256" key="3">
    <source>
        <dbReference type="ARBA" id="ARBA00022750"/>
    </source>
</evidence>
<dbReference type="InterPro" id="IPR051708">
    <property type="entry name" value="Plant_Aspart_Prot_A1"/>
</dbReference>
<dbReference type="InterPro" id="IPR034161">
    <property type="entry name" value="Pepsin-like_plant"/>
</dbReference>
<dbReference type="AlphaFoldDB" id="A0ABC8UHR8"/>
<feature type="active site" evidence="6">
    <location>
        <position position="331"/>
    </location>
</feature>
<comment type="caution">
    <text evidence="10">The sequence shown here is derived from an EMBL/GenBank/DDBJ whole genome shotgun (WGS) entry which is preliminary data.</text>
</comment>
<gene>
    <name evidence="10" type="ORF">ILEXP_LOCUS50598</name>
</gene>
<dbReference type="GO" id="GO:0006508">
    <property type="term" value="P:proteolysis"/>
    <property type="evidence" value="ECO:0007669"/>
    <property type="project" value="UniProtKB-KW"/>
</dbReference>
<keyword evidence="2" id="KW-0645">Protease</keyword>
<proteinExistence type="inferred from homology"/>
<dbReference type="Pfam" id="PF14541">
    <property type="entry name" value="TAXi_C"/>
    <property type="match status" value="1"/>
</dbReference>
<feature type="domain" description="Peptidase A1" evidence="9">
    <location>
        <begin position="84"/>
        <end position="455"/>
    </location>
</feature>
<evidence type="ECO:0000256" key="4">
    <source>
        <dbReference type="ARBA" id="ARBA00022801"/>
    </source>
</evidence>